<feature type="domain" description="GHMP kinase C-terminal" evidence="2">
    <location>
        <begin position="22"/>
        <end position="73"/>
    </location>
</feature>
<name>A0A974S9U0_9CAUL</name>
<dbReference type="AlphaFoldDB" id="A0A974S9U0"/>
<dbReference type="Pfam" id="PF08544">
    <property type="entry name" value="GHMP_kinases_C"/>
    <property type="match status" value="1"/>
</dbReference>
<dbReference type="EMBL" id="CP068570">
    <property type="protein sequence ID" value="QQZ49922.1"/>
    <property type="molecule type" value="Genomic_DNA"/>
</dbReference>
<gene>
    <name evidence="3" type="ORF">JKL49_24995</name>
</gene>
<sequence length="104" mass="11681">MRAQAPASLQALHDIKASAYAMREALLAGDLARFGDLLDSGWASKKLTATKMSSAQIDEVYARAKAFGAFGARSRRRRRLHDVPDRPHQTRWSQTPAEQFRRRG</sequence>
<protein>
    <recommendedName>
        <fullName evidence="2">GHMP kinase C-terminal domain-containing protein</fullName>
    </recommendedName>
</protein>
<accession>A0A974S9U0</accession>
<evidence type="ECO:0000313" key="3">
    <source>
        <dbReference type="EMBL" id="QQZ49922.1"/>
    </source>
</evidence>
<proteinExistence type="predicted"/>
<feature type="region of interest" description="Disordered" evidence="1">
    <location>
        <begin position="74"/>
        <end position="104"/>
    </location>
</feature>
<organism evidence="3">
    <name type="scientific">Phenylobacterium glaciei</name>
    <dbReference type="NCBI Taxonomy" id="2803784"/>
    <lineage>
        <taxon>Bacteria</taxon>
        <taxon>Pseudomonadati</taxon>
        <taxon>Pseudomonadota</taxon>
        <taxon>Alphaproteobacteria</taxon>
        <taxon>Caulobacterales</taxon>
        <taxon>Caulobacteraceae</taxon>
        <taxon>Phenylobacterium</taxon>
    </lineage>
</organism>
<dbReference type="InterPro" id="IPR013750">
    <property type="entry name" value="GHMP_kinase_C_dom"/>
</dbReference>
<dbReference type="InterPro" id="IPR036554">
    <property type="entry name" value="GHMP_kinase_C_sf"/>
</dbReference>
<evidence type="ECO:0000256" key="1">
    <source>
        <dbReference type="SAM" id="MobiDB-lite"/>
    </source>
</evidence>
<dbReference type="Gene3D" id="3.30.70.890">
    <property type="entry name" value="GHMP kinase, C-terminal domain"/>
    <property type="match status" value="1"/>
</dbReference>
<dbReference type="SUPFAM" id="SSF55060">
    <property type="entry name" value="GHMP Kinase, C-terminal domain"/>
    <property type="match status" value="1"/>
</dbReference>
<reference evidence="3" key="1">
    <citation type="submission" date="2021-01" db="EMBL/GenBank/DDBJ databases">
        <title>Genome sequence of Phenylobacterium sp. 20VBR1 isolated from a valley glaceir, Ny-Alesund, Svalbard.</title>
        <authorList>
            <person name="Thomas F.A."/>
            <person name="Krishnan K.P."/>
            <person name="Sinha R.K."/>
        </authorList>
    </citation>
    <scope>NUCLEOTIDE SEQUENCE</scope>
    <source>
        <strain evidence="3">20VBR1</strain>
    </source>
</reference>
<evidence type="ECO:0000259" key="2">
    <source>
        <dbReference type="Pfam" id="PF08544"/>
    </source>
</evidence>